<dbReference type="Proteomes" id="UP000588491">
    <property type="component" value="Unassembled WGS sequence"/>
</dbReference>
<comment type="caution">
    <text evidence="1">The sequence shown here is derived from an EMBL/GenBank/DDBJ whole genome shotgun (WGS) entry which is preliminary data.</text>
</comment>
<dbReference type="Gene3D" id="1.10.287.1100">
    <property type="entry name" value="Sporulation inhibitor A"/>
    <property type="match status" value="1"/>
</dbReference>
<reference evidence="1 2" key="1">
    <citation type="submission" date="2020-04" db="EMBL/GenBank/DDBJ databases">
        <title>Bacillus sp. UniB3 isolated from commercial digestive syrup.</title>
        <authorList>
            <person name="Thorat V."/>
            <person name="Kirdat K."/>
            <person name="Tiwarekar B."/>
            <person name="Yadav A."/>
        </authorList>
    </citation>
    <scope>NUCLEOTIDE SEQUENCE [LARGE SCALE GENOMIC DNA]</scope>
    <source>
        <strain evidence="1 2">UniB3</strain>
    </source>
</reference>
<name>A0A7Y0PNN5_9BACI</name>
<dbReference type="InterPro" id="IPR036916">
    <property type="entry name" value="Sda_sf"/>
</dbReference>
<dbReference type="AlphaFoldDB" id="A0A7Y0PNN5"/>
<protein>
    <submittedName>
        <fullName evidence="1">Sporulation histidine kinase inhibitor Sda</fullName>
    </submittedName>
</protein>
<dbReference type="InterPro" id="IPR015064">
    <property type="entry name" value="Sda"/>
</dbReference>
<dbReference type="EMBL" id="JABBPK010000001">
    <property type="protein sequence ID" value="NMO77659.1"/>
    <property type="molecule type" value="Genomic_DNA"/>
</dbReference>
<proteinExistence type="predicted"/>
<accession>A0A7Y0PNN5</accession>
<organism evidence="1 2">
    <name type="scientific">Niallia alba</name>
    <dbReference type="NCBI Taxonomy" id="2729105"/>
    <lineage>
        <taxon>Bacteria</taxon>
        <taxon>Bacillati</taxon>
        <taxon>Bacillota</taxon>
        <taxon>Bacilli</taxon>
        <taxon>Bacillales</taxon>
        <taxon>Bacillaceae</taxon>
        <taxon>Niallia</taxon>
    </lineage>
</organism>
<dbReference type="Pfam" id="PF08970">
    <property type="entry name" value="Sda"/>
    <property type="match status" value="1"/>
</dbReference>
<dbReference type="SUPFAM" id="SSF100985">
    <property type="entry name" value="Sporulation inhibitor Sda"/>
    <property type="match status" value="1"/>
</dbReference>
<evidence type="ECO:0000313" key="2">
    <source>
        <dbReference type="Proteomes" id="UP000588491"/>
    </source>
</evidence>
<sequence length="44" mass="5133">MDSLKKLNNDNLITAYISAIKYKLSNDFVLLLKKELIKRNISIH</sequence>
<keyword evidence="2" id="KW-1185">Reference proteome</keyword>
<gene>
    <name evidence="1" type="ORF">HHU08_11700</name>
</gene>
<evidence type="ECO:0000313" key="1">
    <source>
        <dbReference type="EMBL" id="NMO77659.1"/>
    </source>
</evidence>
<dbReference type="RefSeq" id="WP_016205002.1">
    <property type="nucleotide sequence ID" value="NZ_JABBPK010000001.1"/>
</dbReference>